<feature type="compositionally biased region" description="Polar residues" evidence="1">
    <location>
        <begin position="50"/>
        <end position="65"/>
    </location>
</feature>
<protein>
    <submittedName>
        <fullName evidence="2">Uncharacterized protein</fullName>
    </submittedName>
</protein>
<dbReference type="Proteomes" id="UP000729402">
    <property type="component" value="Unassembled WGS sequence"/>
</dbReference>
<proteinExistence type="predicted"/>
<dbReference type="AlphaFoldDB" id="A0A8J5RLR6"/>
<evidence type="ECO:0000313" key="3">
    <source>
        <dbReference type="Proteomes" id="UP000729402"/>
    </source>
</evidence>
<comment type="caution">
    <text evidence="2">The sequence shown here is derived from an EMBL/GenBank/DDBJ whole genome shotgun (WGS) entry which is preliminary data.</text>
</comment>
<sequence>MVLRIAGGVQAQRQNSEETADSTVGVFPTAADFSETFRRALSGRKLSACSRDSTAHGDQSPTAKPTAQVAAESFARHEASWHGY</sequence>
<feature type="region of interest" description="Disordered" evidence="1">
    <location>
        <begin position="49"/>
        <end position="84"/>
    </location>
</feature>
<gene>
    <name evidence="2" type="ORF">GUJ93_ZPchr0008g13413</name>
</gene>
<feature type="compositionally biased region" description="Basic and acidic residues" evidence="1">
    <location>
        <begin position="74"/>
        <end position="84"/>
    </location>
</feature>
<reference evidence="2" key="2">
    <citation type="submission" date="2021-02" db="EMBL/GenBank/DDBJ databases">
        <authorList>
            <person name="Kimball J.A."/>
            <person name="Haas M.W."/>
            <person name="Macchietto M."/>
            <person name="Kono T."/>
            <person name="Duquette J."/>
            <person name="Shao M."/>
        </authorList>
    </citation>
    <scope>NUCLEOTIDE SEQUENCE</scope>
    <source>
        <tissue evidence="2">Fresh leaf tissue</tissue>
    </source>
</reference>
<keyword evidence="3" id="KW-1185">Reference proteome</keyword>
<dbReference type="EMBL" id="JAAALK010000290">
    <property type="protein sequence ID" value="KAG8047954.1"/>
    <property type="molecule type" value="Genomic_DNA"/>
</dbReference>
<organism evidence="2 3">
    <name type="scientific">Zizania palustris</name>
    <name type="common">Northern wild rice</name>
    <dbReference type="NCBI Taxonomy" id="103762"/>
    <lineage>
        <taxon>Eukaryota</taxon>
        <taxon>Viridiplantae</taxon>
        <taxon>Streptophyta</taxon>
        <taxon>Embryophyta</taxon>
        <taxon>Tracheophyta</taxon>
        <taxon>Spermatophyta</taxon>
        <taxon>Magnoliopsida</taxon>
        <taxon>Liliopsida</taxon>
        <taxon>Poales</taxon>
        <taxon>Poaceae</taxon>
        <taxon>BOP clade</taxon>
        <taxon>Oryzoideae</taxon>
        <taxon>Oryzeae</taxon>
        <taxon>Zizaniinae</taxon>
        <taxon>Zizania</taxon>
    </lineage>
</organism>
<evidence type="ECO:0000256" key="1">
    <source>
        <dbReference type="SAM" id="MobiDB-lite"/>
    </source>
</evidence>
<evidence type="ECO:0000313" key="2">
    <source>
        <dbReference type="EMBL" id="KAG8047954.1"/>
    </source>
</evidence>
<accession>A0A8J5RLR6</accession>
<reference evidence="2" key="1">
    <citation type="journal article" date="2021" name="bioRxiv">
        <title>Whole Genome Assembly and Annotation of Northern Wild Rice, Zizania palustris L., Supports a Whole Genome Duplication in the Zizania Genus.</title>
        <authorList>
            <person name="Haas M."/>
            <person name="Kono T."/>
            <person name="Macchietto M."/>
            <person name="Millas R."/>
            <person name="McGilp L."/>
            <person name="Shao M."/>
            <person name="Duquette J."/>
            <person name="Hirsch C.N."/>
            <person name="Kimball J."/>
        </authorList>
    </citation>
    <scope>NUCLEOTIDE SEQUENCE</scope>
    <source>
        <tissue evidence="2">Fresh leaf tissue</tissue>
    </source>
</reference>
<feature type="region of interest" description="Disordered" evidence="1">
    <location>
        <begin position="1"/>
        <end position="23"/>
    </location>
</feature>
<name>A0A8J5RLR6_ZIZPA</name>